<evidence type="ECO:0000256" key="9">
    <source>
        <dbReference type="ARBA" id="ARBA00023136"/>
    </source>
</evidence>
<keyword evidence="3" id="KW-0813">Transport</keyword>
<organism evidence="11 12">
    <name type="scientific">Erythranthe guttata</name>
    <name type="common">Yellow monkey flower</name>
    <name type="synonym">Mimulus guttatus</name>
    <dbReference type="NCBI Taxonomy" id="4155"/>
    <lineage>
        <taxon>Eukaryota</taxon>
        <taxon>Viridiplantae</taxon>
        <taxon>Streptophyta</taxon>
        <taxon>Embryophyta</taxon>
        <taxon>Tracheophyta</taxon>
        <taxon>Spermatophyta</taxon>
        <taxon>Magnoliopsida</taxon>
        <taxon>eudicotyledons</taxon>
        <taxon>Gunneridae</taxon>
        <taxon>Pentapetalae</taxon>
        <taxon>asterids</taxon>
        <taxon>lamiids</taxon>
        <taxon>Lamiales</taxon>
        <taxon>Phrymaceae</taxon>
        <taxon>Erythranthe</taxon>
    </lineage>
</organism>
<keyword evidence="7" id="KW-0677">Repeat</keyword>
<feature type="transmembrane region" description="Helical" evidence="10">
    <location>
        <begin position="42"/>
        <end position="64"/>
    </location>
</feature>
<evidence type="ECO:0000313" key="12">
    <source>
        <dbReference type="Proteomes" id="UP000030748"/>
    </source>
</evidence>
<sequence length="189" mass="20997">LTFIKIYGEKSTVGYSVMPYTVALMSSGIWLYYGAIEKDGHLLIGVNAFGCVVERVYIIMYIVYSPPHRQIRTIRLLSILLCILCTVILFTFFMWKGNTREEIVRAIRSRSVAFMPITLTCVLNVNTIIWGVYGFLRGDAAIWVPNTIGLVLGVVQVIVYLPQLEMAAVDGEPLEVAAAGESDLGLEVV</sequence>
<dbReference type="InterPro" id="IPR004316">
    <property type="entry name" value="SWEET_rpt"/>
</dbReference>
<dbReference type="GO" id="GO:0008643">
    <property type="term" value="P:carbohydrate transport"/>
    <property type="evidence" value="ECO:0000318"/>
    <property type="project" value="GO_Central"/>
</dbReference>
<feature type="transmembrane region" description="Helical" evidence="10">
    <location>
        <begin position="76"/>
        <end position="95"/>
    </location>
</feature>
<keyword evidence="8 10" id="KW-1133">Transmembrane helix</keyword>
<evidence type="ECO:0000256" key="3">
    <source>
        <dbReference type="ARBA" id="ARBA00022448"/>
    </source>
</evidence>
<feature type="non-terminal residue" evidence="11">
    <location>
        <position position="1"/>
    </location>
</feature>
<evidence type="ECO:0000256" key="8">
    <source>
        <dbReference type="ARBA" id="ARBA00022989"/>
    </source>
</evidence>
<evidence type="ECO:0000256" key="1">
    <source>
        <dbReference type="ARBA" id="ARBA00004651"/>
    </source>
</evidence>
<dbReference type="PANTHER" id="PTHR10791:SF222">
    <property type="entry name" value="BIDIRECTIONAL SUGAR TRANSPORTER SWEET15"/>
    <property type="match status" value="1"/>
</dbReference>
<evidence type="ECO:0000256" key="2">
    <source>
        <dbReference type="ARBA" id="ARBA00007809"/>
    </source>
</evidence>
<comment type="subcellular location">
    <subcellularLocation>
        <location evidence="1">Cell membrane</location>
        <topology evidence="1">Multi-pass membrane protein</topology>
    </subcellularLocation>
</comment>
<evidence type="ECO:0008006" key="13">
    <source>
        <dbReference type="Google" id="ProtNLM"/>
    </source>
</evidence>
<evidence type="ECO:0000256" key="10">
    <source>
        <dbReference type="SAM" id="Phobius"/>
    </source>
</evidence>
<feature type="transmembrane region" description="Helical" evidence="10">
    <location>
        <begin position="142"/>
        <end position="161"/>
    </location>
</feature>
<evidence type="ECO:0000256" key="6">
    <source>
        <dbReference type="ARBA" id="ARBA00022692"/>
    </source>
</evidence>
<keyword evidence="12" id="KW-1185">Reference proteome</keyword>
<dbReference type="Gene3D" id="1.20.1280.290">
    <property type="match status" value="2"/>
</dbReference>
<protein>
    <recommendedName>
        <fullName evidence="13">Bidirectional sugar transporter SWEET</fullName>
    </recommendedName>
</protein>
<dbReference type="GO" id="GO:0005886">
    <property type="term" value="C:plasma membrane"/>
    <property type="evidence" value="ECO:0007669"/>
    <property type="project" value="UniProtKB-SubCell"/>
</dbReference>
<feature type="transmembrane region" description="Helical" evidence="10">
    <location>
        <begin position="116"/>
        <end position="136"/>
    </location>
</feature>
<evidence type="ECO:0000256" key="7">
    <source>
        <dbReference type="ARBA" id="ARBA00022737"/>
    </source>
</evidence>
<dbReference type="GO" id="GO:0016020">
    <property type="term" value="C:membrane"/>
    <property type="evidence" value="ECO:0000318"/>
    <property type="project" value="GO_Central"/>
</dbReference>
<dbReference type="AlphaFoldDB" id="A0A022QHE8"/>
<dbReference type="InterPro" id="IPR047664">
    <property type="entry name" value="SWEET"/>
</dbReference>
<proteinExistence type="inferred from homology"/>
<keyword evidence="9 10" id="KW-0472">Membrane</keyword>
<evidence type="ECO:0000313" key="11">
    <source>
        <dbReference type="EMBL" id="EYU26989.1"/>
    </source>
</evidence>
<keyword evidence="5" id="KW-0762">Sugar transport</keyword>
<keyword evidence="6 10" id="KW-0812">Transmembrane</keyword>
<keyword evidence="4" id="KW-1003">Cell membrane</keyword>
<dbReference type="EMBL" id="KI631527">
    <property type="protein sequence ID" value="EYU26989.1"/>
    <property type="molecule type" value="Genomic_DNA"/>
</dbReference>
<dbReference type="Pfam" id="PF03083">
    <property type="entry name" value="MtN3_slv"/>
    <property type="match status" value="2"/>
</dbReference>
<reference evidence="11 12" key="1">
    <citation type="journal article" date="2013" name="Proc. Natl. Acad. Sci. U.S.A.">
        <title>Fine-scale variation in meiotic recombination in Mimulus inferred from population shotgun sequencing.</title>
        <authorList>
            <person name="Hellsten U."/>
            <person name="Wright K.M."/>
            <person name="Jenkins J."/>
            <person name="Shu S."/>
            <person name="Yuan Y."/>
            <person name="Wessler S.R."/>
            <person name="Schmutz J."/>
            <person name="Willis J.H."/>
            <person name="Rokhsar D.S."/>
        </authorList>
    </citation>
    <scope>NUCLEOTIDE SEQUENCE [LARGE SCALE GENOMIC DNA]</scope>
    <source>
        <strain evidence="12">cv. DUN x IM62</strain>
    </source>
</reference>
<accession>A0A022QHE8</accession>
<gene>
    <name evidence="11" type="ORF">MIMGU_mgv1a0181801mg</name>
</gene>
<name>A0A022QHE8_ERYGU</name>
<evidence type="ECO:0000256" key="5">
    <source>
        <dbReference type="ARBA" id="ARBA00022597"/>
    </source>
</evidence>
<evidence type="ECO:0000256" key="4">
    <source>
        <dbReference type="ARBA" id="ARBA00022475"/>
    </source>
</evidence>
<dbReference type="eggNOG" id="KOG1623">
    <property type="taxonomic scope" value="Eukaryota"/>
</dbReference>
<feature type="transmembrane region" description="Helical" evidence="10">
    <location>
        <begin position="17"/>
        <end position="35"/>
    </location>
</feature>
<dbReference type="PANTHER" id="PTHR10791">
    <property type="entry name" value="RAG1-ACTIVATING PROTEIN 1"/>
    <property type="match status" value="1"/>
</dbReference>
<comment type="similarity">
    <text evidence="2">Belongs to the SWEET sugar transporter family.</text>
</comment>
<dbReference type="GO" id="GO:0051119">
    <property type="term" value="F:sugar transmembrane transporter activity"/>
    <property type="evidence" value="ECO:0000318"/>
    <property type="project" value="GO_Central"/>
</dbReference>
<dbReference type="Proteomes" id="UP000030748">
    <property type="component" value="Unassembled WGS sequence"/>
</dbReference>